<dbReference type="HOGENOM" id="CLU_1788966_0_0_1"/>
<evidence type="ECO:0000313" key="2">
    <source>
        <dbReference type="EMBL" id="ESN95284.1"/>
    </source>
</evidence>
<organism evidence="3 4">
    <name type="scientific">Helobdella robusta</name>
    <name type="common">Californian leech</name>
    <dbReference type="NCBI Taxonomy" id="6412"/>
    <lineage>
        <taxon>Eukaryota</taxon>
        <taxon>Metazoa</taxon>
        <taxon>Spiralia</taxon>
        <taxon>Lophotrochozoa</taxon>
        <taxon>Annelida</taxon>
        <taxon>Clitellata</taxon>
        <taxon>Hirudinea</taxon>
        <taxon>Rhynchobdellida</taxon>
        <taxon>Glossiphoniidae</taxon>
        <taxon>Helobdella</taxon>
    </lineage>
</organism>
<proteinExistence type="predicted"/>
<feature type="transmembrane region" description="Helical" evidence="1">
    <location>
        <begin position="12"/>
        <end position="35"/>
    </location>
</feature>
<dbReference type="GeneID" id="20207386"/>
<evidence type="ECO:0000256" key="1">
    <source>
        <dbReference type="SAM" id="Phobius"/>
    </source>
</evidence>
<dbReference type="Proteomes" id="UP000015101">
    <property type="component" value="Unassembled WGS sequence"/>
</dbReference>
<evidence type="ECO:0000313" key="3">
    <source>
        <dbReference type="EnsemblMetazoa" id="HelroP179629"/>
    </source>
</evidence>
<dbReference type="InParanoid" id="T1FEY7"/>
<feature type="transmembrane region" description="Helical" evidence="1">
    <location>
        <begin position="47"/>
        <end position="69"/>
    </location>
</feature>
<reference evidence="4" key="1">
    <citation type="submission" date="2012-12" db="EMBL/GenBank/DDBJ databases">
        <authorList>
            <person name="Hellsten U."/>
            <person name="Grimwood J."/>
            <person name="Chapman J.A."/>
            <person name="Shapiro H."/>
            <person name="Aerts A."/>
            <person name="Otillar R.P."/>
            <person name="Terry A.Y."/>
            <person name="Boore J.L."/>
            <person name="Simakov O."/>
            <person name="Marletaz F."/>
            <person name="Cho S.-J."/>
            <person name="Edsinger-Gonzales E."/>
            <person name="Havlak P."/>
            <person name="Kuo D.-H."/>
            <person name="Larsson T."/>
            <person name="Lv J."/>
            <person name="Arendt D."/>
            <person name="Savage R."/>
            <person name="Osoegawa K."/>
            <person name="de Jong P."/>
            <person name="Lindberg D.R."/>
            <person name="Seaver E.C."/>
            <person name="Weisblat D.A."/>
            <person name="Putnam N.H."/>
            <person name="Grigoriev I.V."/>
            <person name="Rokhsar D.S."/>
        </authorList>
    </citation>
    <scope>NUCLEOTIDE SEQUENCE</scope>
</reference>
<evidence type="ECO:0000313" key="4">
    <source>
        <dbReference type="Proteomes" id="UP000015101"/>
    </source>
</evidence>
<dbReference type="EnsemblMetazoa" id="HelroT179629">
    <property type="protein sequence ID" value="HelroP179629"/>
    <property type="gene ID" value="HelroG179629"/>
</dbReference>
<dbReference type="AlphaFoldDB" id="T1FEY7"/>
<dbReference type="RefSeq" id="XP_009026683.1">
    <property type="nucleotide sequence ID" value="XM_009028435.1"/>
</dbReference>
<sequence length="145" mass="16398">MYNFSSQRVSIPISISVWIPVSIPVWTSFSIPVLIPVSIPVLKPVSILVLIPVSIRTAITPVIFGIWYFKRLLIAAETAYANYEANKEVKMSYPKAKNLSVEFQLEDARHTAFKQFVNYQNSTVHVPTNVFDEYLILGSKCGDFI</sequence>
<dbReference type="EMBL" id="AMQM01006903">
    <property type="status" value="NOT_ANNOTATED_CDS"/>
    <property type="molecule type" value="Genomic_DNA"/>
</dbReference>
<keyword evidence="1" id="KW-1133">Transmembrane helix</keyword>
<reference evidence="3" key="3">
    <citation type="submission" date="2015-06" db="UniProtKB">
        <authorList>
            <consortium name="EnsemblMetazoa"/>
        </authorList>
    </citation>
    <scope>IDENTIFICATION</scope>
</reference>
<dbReference type="KEGG" id="hro:HELRODRAFT_179629"/>
<keyword evidence="1" id="KW-0812">Transmembrane</keyword>
<reference evidence="2 4" key="2">
    <citation type="journal article" date="2013" name="Nature">
        <title>Insights into bilaterian evolution from three spiralian genomes.</title>
        <authorList>
            <person name="Simakov O."/>
            <person name="Marletaz F."/>
            <person name="Cho S.J."/>
            <person name="Edsinger-Gonzales E."/>
            <person name="Havlak P."/>
            <person name="Hellsten U."/>
            <person name="Kuo D.H."/>
            <person name="Larsson T."/>
            <person name="Lv J."/>
            <person name="Arendt D."/>
            <person name="Savage R."/>
            <person name="Osoegawa K."/>
            <person name="de Jong P."/>
            <person name="Grimwood J."/>
            <person name="Chapman J.A."/>
            <person name="Shapiro H."/>
            <person name="Aerts A."/>
            <person name="Otillar R.P."/>
            <person name="Terry A.Y."/>
            <person name="Boore J.L."/>
            <person name="Grigoriev I.V."/>
            <person name="Lindberg D.R."/>
            <person name="Seaver E.C."/>
            <person name="Weisblat D.A."/>
            <person name="Putnam N.H."/>
            <person name="Rokhsar D.S."/>
        </authorList>
    </citation>
    <scope>NUCLEOTIDE SEQUENCE</scope>
</reference>
<accession>T1FEY7</accession>
<name>T1FEY7_HELRO</name>
<keyword evidence="1" id="KW-0472">Membrane</keyword>
<keyword evidence="4" id="KW-1185">Reference proteome</keyword>
<gene>
    <name evidence="3" type="primary">20207386</name>
    <name evidence="2" type="ORF">HELRODRAFT_179629</name>
</gene>
<dbReference type="CTD" id="20207386"/>
<protein>
    <submittedName>
        <fullName evidence="2 3">Uncharacterized protein</fullName>
    </submittedName>
</protein>
<dbReference type="EMBL" id="KB097536">
    <property type="protein sequence ID" value="ESN95284.1"/>
    <property type="molecule type" value="Genomic_DNA"/>
</dbReference>